<dbReference type="Proteomes" id="UP001152607">
    <property type="component" value="Unassembled WGS sequence"/>
</dbReference>
<reference evidence="3" key="1">
    <citation type="submission" date="2023-01" db="EMBL/GenBank/DDBJ databases">
        <authorList>
            <person name="Van Ghelder C."/>
            <person name="Rancurel C."/>
        </authorList>
    </citation>
    <scope>NUCLEOTIDE SEQUENCE</scope>
    <source>
        <strain evidence="3">CNCM I-4278</strain>
    </source>
</reference>
<keyword evidence="2" id="KW-1133">Transmembrane helix</keyword>
<evidence type="ECO:0000313" key="4">
    <source>
        <dbReference type="Proteomes" id="UP001152607"/>
    </source>
</evidence>
<feature type="region of interest" description="Disordered" evidence="1">
    <location>
        <begin position="187"/>
        <end position="219"/>
    </location>
</feature>
<feature type="compositionally biased region" description="Low complexity" evidence="1">
    <location>
        <begin position="187"/>
        <end position="209"/>
    </location>
</feature>
<keyword evidence="4" id="KW-1185">Reference proteome</keyword>
<dbReference type="OrthoDB" id="3563303at2759"/>
<gene>
    <name evidence="3" type="ORF">PDIGIT_LOCUS408</name>
</gene>
<evidence type="ECO:0000256" key="1">
    <source>
        <dbReference type="SAM" id="MobiDB-lite"/>
    </source>
</evidence>
<accession>A0A9W4U205</accession>
<sequence>MQINADLFAKSQRPPKMATRPQIINTALNSSNGTPQKAQQPTSTQQAGQQNFSKPTMSPQKQSMSTSSSGHFPPLSITMDWIIKVLGVAAALVFGIWAPISYQASEASNSDTDTKFSALSSELSAWKTSAVSLQTSAASDLSRMSKKMDAVATLSVFDFCQGRSSISACVSVTRSVDVDALVSSFVPPSGVGSRSSTTNAASPTASSGSDARPPEDSGVGGRGSLALPAILGIVFGVVVFVGLLTGYIVWRRRQKRKQSLIS</sequence>
<evidence type="ECO:0000313" key="3">
    <source>
        <dbReference type="EMBL" id="CAI6236200.1"/>
    </source>
</evidence>
<protein>
    <submittedName>
        <fullName evidence="3">Uncharacterized protein</fullName>
    </submittedName>
</protein>
<feature type="compositionally biased region" description="Polar residues" evidence="1">
    <location>
        <begin position="22"/>
        <end position="37"/>
    </location>
</feature>
<feature type="transmembrane region" description="Helical" evidence="2">
    <location>
        <begin position="225"/>
        <end position="250"/>
    </location>
</feature>
<organism evidence="3 4">
    <name type="scientific">Periconia digitata</name>
    <dbReference type="NCBI Taxonomy" id="1303443"/>
    <lineage>
        <taxon>Eukaryota</taxon>
        <taxon>Fungi</taxon>
        <taxon>Dikarya</taxon>
        <taxon>Ascomycota</taxon>
        <taxon>Pezizomycotina</taxon>
        <taxon>Dothideomycetes</taxon>
        <taxon>Pleosporomycetidae</taxon>
        <taxon>Pleosporales</taxon>
        <taxon>Massarineae</taxon>
        <taxon>Periconiaceae</taxon>
        <taxon>Periconia</taxon>
    </lineage>
</organism>
<feature type="region of interest" description="Disordered" evidence="1">
    <location>
        <begin position="1"/>
        <end position="70"/>
    </location>
</feature>
<dbReference type="EMBL" id="CAOQHR010000001">
    <property type="protein sequence ID" value="CAI6236200.1"/>
    <property type="molecule type" value="Genomic_DNA"/>
</dbReference>
<comment type="caution">
    <text evidence="3">The sequence shown here is derived from an EMBL/GenBank/DDBJ whole genome shotgun (WGS) entry which is preliminary data.</text>
</comment>
<keyword evidence="2" id="KW-0472">Membrane</keyword>
<dbReference type="AlphaFoldDB" id="A0A9W4U205"/>
<evidence type="ECO:0000256" key="2">
    <source>
        <dbReference type="SAM" id="Phobius"/>
    </source>
</evidence>
<keyword evidence="2" id="KW-0812">Transmembrane</keyword>
<proteinExistence type="predicted"/>
<name>A0A9W4U205_9PLEO</name>
<feature type="compositionally biased region" description="Low complexity" evidence="1">
    <location>
        <begin position="38"/>
        <end position="69"/>
    </location>
</feature>